<evidence type="ECO:0000313" key="2">
    <source>
        <dbReference type="Proteomes" id="UP001367771"/>
    </source>
</evidence>
<reference evidence="1 2" key="1">
    <citation type="journal article" date="2013" name="Int. J. Syst. Evol. Microbiol.">
        <title>Sphingomonas kyungheensis sp. nov., a bacterium with ginsenoside-converting activity isolated from soil of a ginseng field.</title>
        <authorList>
            <person name="Son H.M."/>
            <person name="Yang J.E."/>
            <person name="Park Y."/>
            <person name="Han C.K."/>
            <person name="Kim S.G."/>
            <person name="Kook M."/>
            <person name="Yi T.H."/>
        </authorList>
    </citation>
    <scope>NUCLEOTIDE SEQUENCE [LARGE SCALE GENOMIC DNA]</scope>
    <source>
        <strain evidence="1 2">LMG 26582</strain>
    </source>
</reference>
<gene>
    <name evidence="1" type="ORF">V8201_07485</name>
</gene>
<organism evidence="1 2">
    <name type="scientific">Sphingomonas kyungheensis</name>
    <dbReference type="NCBI Taxonomy" id="1069987"/>
    <lineage>
        <taxon>Bacteria</taxon>
        <taxon>Pseudomonadati</taxon>
        <taxon>Pseudomonadota</taxon>
        <taxon>Alphaproteobacteria</taxon>
        <taxon>Sphingomonadales</taxon>
        <taxon>Sphingomonadaceae</taxon>
        <taxon>Sphingomonas</taxon>
    </lineage>
</organism>
<dbReference type="Proteomes" id="UP001367771">
    <property type="component" value="Unassembled WGS sequence"/>
</dbReference>
<sequence length="155" mass="16810">MPAQFNIAVEPARHLLTLTCAGFYLTEDVAALRAACEEACGQLPAAPHGHLILIDASGMRIQTREVVDAFTGIVRDPRLRSRRLAFVVNHSLARQQILRLPEPGRANVAFFDDRPAAEAWLFEDAVSGARTVARYRHAPASPMSAGHDCTAPNAA</sequence>
<keyword evidence="2" id="KW-1185">Reference proteome</keyword>
<accession>A0ABU8H1P6</accession>
<protein>
    <submittedName>
        <fullName evidence="1">STAS/SEC14 domain-containing protein</fullName>
    </submittedName>
</protein>
<comment type="caution">
    <text evidence="1">The sequence shown here is derived from an EMBL/GenBank/DDBJ whole genome shotgun (WGS) entry which is preliminary data.</text>
</comment>
<proteinExistence type="predicted"/>
<evidence type="ECO:0000313" key="1">
    <source>
        <dbReference type="EMBL" id="MEI5686919.1"/>
    </source>
</evidence>
<dbReference type="RefSeq" id="WP_152542068.1">
    <property type="nucleotide sequence ID" value="NZ_JBBBDM010000002.1"/>
</dbReference>
<name>A0ABU8H1P6_9SPHN</name>
<dbReference type="EMBL" id="JBBBDM010000002">
    <property type="protein sequence ID" value="MEI5686919.1"/>
    <property type="molecule type" value="Genomic_DNA"/>
</dbReference>